<keyword evidence="2" id="KW-1185">Reference proteome</keyword>
<dbReference type="Proteomes" id="UP000001514">
    <property type="component" value="Unassembled WGS sequence"/>
</dbReference>
<evidence type="ECO:0000313" key="1">
    <source>
        <dbReference type="EMBL" id="EFJ33871.1"/>
    </source>
</evidence>
<organism evidence="2">
    <name type="scientific">Selaginella moellendorffii</name>
    <name type="common">Spikemoss</name>
    <dbReference type="NCBI Taxonomy" id="88036"/>
    <lineage>
        <taxon>Eukaryota</taxon>
        <taxon>Viridiplantae</taxon>
        <taxon>Streptophyta</taxon>
        <taxon>Embryophyta</taxon>
        <taxon>Tracheophyta</taxon>
        <taxon>Lycopodiopsida</taxon>
        <taxon>Selaginellales</taxon>
        <taxon>Selaginellaceae</taxon>
        <taxon>Selaginella</taxon>
    </lineage>
</organism>
<protein>
    <submittedName>
        <fullName evidence="1">Uncharacterized protein</fullName>
    </submittedName>
</protein>
<evidence type="ECO:0000313" key="2">
    <source>
        <dbReference type="Proteomes" id="UP000001514"/>
    </source>
</evidence>
<dbReference type="AlphaFoldDB" id="D8R1C9"/>
<proteinExistence type="predicted"/>
<reference evidence="1 2" key="1">
    <citation type="journal article" date="2011" name="Science">
        <title>The Selaginella genome identifies genetic changes associated with the evolution of vascular plants.</title>
        <authorList>
            <person name="Banks J.A."/>
            <person name="Nishiyama T."/>
            <person name="Hasebe M."/>
            <person name="Bowman J.L."/>
            <person name="Gribskov M."/>
            <person name="dePamphilis C."/>
            <person name="Albert V.A."/>
            <person name="Aono N."/>
            <person name="Aoyama T."/>
            <person name="Ambrose B.A."/>
            <person name="Ashton N.W."/>
            <person name="Axtell M.J."/>
            <person name="Barker E."/>
            <person name="Barker M.S."/>
            <person name="Bennetzen J.L."/>
            <person name="Bonawitz N.D."/>
            <person name="Chapple C."/>
            <person name="Cheng C."/>
            <person name="Correa L.G."/>
            <person name="Dacre M."/>
            <person name="DeBarry J."/>
            <person name="Dreyer I."/>
            <person name="Elias M."/>
            <person name="Engstrom E.M."/>
            <person name="Estelle M."/>
            <person name="Feng L."/>
            <person name="Finet C."/>
            <person name="Floyd S.K."/>
            <person name="Frommer W.B."/>
            <person name="Fujita T."/>
            <person name="Gramzow L."/>
            <person name="Gutensohn M."/>
            <person name="Harholt J."/>
            <person name="Hattori M."/>
            <person name="Heyl A."/>
            <person name="Hirai T."/>
            <person name="Hiwatashi Y."/>
            <person name="Ishikawa M."/>
            <person name="Iwata M."/>
            <person name="Karol K.G."/>
            <person name="Koehler B."/>
            <person name="Kolukisaoglu U."/>
            <person name="Kubo M."/>
            <person name="Kurata T."/>
            <person name="Lalonde S."/>
            <person name="Li K."/>
            <person name="Li Y."/>
            <person name="Litt A."/>
            <person name="Lyons E."/>
            <person name="Manning G."/>
            <person name="Maruyama T."/>
            <person name="Michael T.P."/>
            <person name="Mikami K."/>
            <person name="Miyazaki S."/>
            <person name="Morinaga S."/>
            <person name="Murata T."/>
            <person name="Mueller-Roeber B."/>
            <person name="Nelson D.R."/>
            <person name="Obara M."/>
            <person name="Oguri Y."/>
            <person name="Olmstead R.G."/>
            <person name="Onodera N."/>
            <person name="Petersen B.L."/>
            <person name="Pils B."/>
            <person name="Prigge M."/>
            <person name="Rensing S.A."/>
            <person name="Riano-Pachon D.M."/>
            <person name="Roberts A.W."/>
            <person name="Sato Y."/>
            <person name="Scheller H.V."/>
            <person name="Schulz B."/>
            <person name="Schulz C."/>
            <person name="Shakirov E.V."/>
            <person name="Shibagaki N."/>
            <person name="Shinohara N."/>
            <person name="Shippen D.E."/>
            <person name="Soerensen I."/>
            <person name="Sotooka R."/>
            <person name="Sugimoto N."/>
            <person name="Sugita M."/>
            <person name="Sumikawa N."/>
            <person name="Tanurdzic M."/>
            <person name="Theissen G."/>
            <person name="Ulvskov P."/>
            <person name="Wakazuki S."/>
            <person name="Weng J.K."/>
            <person name="Willats W.W."/>
            <person name="Wipf D."/>
            <person name="Wolf P.G."/>
            <person name="Yang L."/>
            <person name="Zimmer A.D."/>
            <person name="Zhu Q."/>
            <person name="Mitros T."/>
            <person name="Hellsten U."/>
            <person name="Loque D."/>
            <person name="Otillar R."/>
            <person name="Salamov A."/>
            <person name="Schmutz J."/>
            <person name="Shapiro H."/>
            <person name="Lindquist E."/>
            <person name="Lucas S."/>
            <person name="Rokhsar D."/>
            <person name="Grigoriev I.V."/>
        </authorList>
    </citation>
    <scope>NUCLEOTIDE SEQUENCE [LARGE SCALE GENOMIC DNA]</scope>
</reference>
<dbReference type="KEGG" id="smo:SELMODRAFT_406127"/>
<dbReference type="HOGENOM" id="CLU_1613620_0_0_1"/>
<gene>
    <name evidence="1" type="ORF">SELMODRAFT_406127</name>
</gene>
<sequence>MATLLGYLRLHLVDVNLELHNPNVYYLELYYCTSVVTVDTPKLKMVALTNLKLHNPNVYYLELQDCTGVITVDTPKLKMVALTNVFRSNEYKKLNLEKLEVLDVPLLNLSPDENDESDDEREEAVKEATKVFLAAAPNADFRLTVPGIPVLHFIIPLEMLELVTP</sequence>
<dbReference type="InParanoid" id="D8R1C9"/>
<dbReference type="EMBL" id="GL377570">
    <property type="protein sequence ID" value="EFJ33871.1"/>
    <property type="molecule type" value="Genomic_DNA"/>
</dbReference>
<name>D8R1C9_SELML</name>
<accession>D8R1C9</accession>
<dbReference type="Gramene" id="EFJ33871">
    <property type="protein sequence ID" value="EFJ33871"/>
    <property type="gene ID" value="SELMODRAFT_406127"/>
</dbReference>